<sequence>MKSYYAIVETAKYKGIEMTVLNIDKSNGSEYDIPKDGKEFVIVRVKIKNDVKEKLAYNLFYFKMQNSKGQLRMKHSLM</sequence>
<dbReference type="AlphaFoldDB" id="W6NKA4"/>
<evidence type="ECO:0000256" key="1">
    <source>
        <dbReference type="ARBA" id="ARBA00022729"/>
    </source>
</evidence>
<keyword evidence="4" id="KW-1185">Reference proteome</keyword>
<keyword evidence="1" id="KW-0732">Signal</keyword>
<evidence type="ECO:0000313" key="4">
    <source>
        <dbReference type="Proteomes" id="UP000019482"/>
    </source>
</evidence>
<evidence type="ECO:0000259" key="2">
    <source>
        <dbReference type="Pfam" id="PF11611"/>
    </source>
</evidence>
<reference evidence="3 4" key="1">
    <citation type="journal article" date="2015" name="Genome Announc.">
        <title>Draft Genome Sequence of Clostridium tyrobutyricum Strain DIVETGP, Isolated from Cow's Milk for Grana Padano Production.</title>
        <authorList>
            <person name="Soggiu A."/>
            <person name="Piras C."/>
            <person name="Gaiarsa S."/>
            <person name="Sassera D."/>
            <person name="Roncada P."/>
            <person name="Bendixen E."/>
            <person name="Brasca M."/>
            <person name="Bonizzi L."/>
        </authorList>
    </citation>
    <scope>NUCLEOTIDE SEQUENCE [LARGE SCALE GENOMIC DNA]</scope>
    <source>
        <strain evidence="3 4">DIVETGP</strain>
    </source>
</reference>
<dbReference type="InterPro" id="IPR029051">
    <property type="entry name" value="DUF4352"/>
</dbReference>
<comment type="caution">
    <text evidence="3">The sequence shown here is derived from an EMBL/GenBank/DDBJ whole genome shotgun (WGS) entry which is preliminary data.</text>
</comment>
<dbReference type="RefSeq" id="WP_017895156.1">
    <property type="nucleotide sequence ID" value="NZ_CBXI010000040.1"/>
</dbReference>
<dbReference type="InterPro" id="IPR029050">
    <property type="entry name" value="Immunoprotect_excell_Ig-like"/>
</dbReference>
<accession>W6NKA4</accession>
<evidence type="ECO:0000313" key="3">
    <source>
        <dbReference type="EMBL" id="CDL92322.1"/>
    </source>
</evidence>
<dbReference type="Pfam" id="PF11611">
    <property type="entry name" value="DUF4352"/>
    <property type="match status" value="1"/>
</dbReference>
<proteinExistence type="predicted"/>
<dbReference type="Proteomes" id="UP000019482">
    <property type="component" value="Unassembled WGS sequence"/>
</dbReference>
<organism evidence="3 4">
    <name type="scientific">Clostridium tyrobutyricum DIVETGP</name>
    <dbReference type="NCBI Taxonomy" id="1408889"/>
    <lineage>
        <taxon>Bacteria</taxon>
        <taxon>Bacillati</taxon>
        <taxon>Bacillota</taxon>
        <taxon>Clostridia</taxon>
        <taxon>Eubacteriales</taxon>
        <taxon>Clostridiaceae</taxon>
        <taxon>Clostridium</taxon>
    </lineage>
</organism>
<name>W6NKA4_CLOTY</name>
<dbReference type="Gene3D" id="2.60.40.1240">
    <property type="match status" value="1"/>
</dbReference>
<dbReference type="EMBL" id="CBXI010000040">
    <property type="protein sequence ID" value="CDL92322.1"/>
    <property type="molecule type" value="Genomic_DNA"/>
</dbReference>
<protein>
    <recommendedName>
        <fullName evidence="2">DUF4352 domain-containing protein</fullName>
    </recommendedName>
</protein>
<dbReference type="OrthoDB" id="9794580at2"/>
<gene>
    <name evidence="3" type="ORF">CTDIVETGP_2392</name>
</gene>
<feature type="domain" description="DUF4352" evidence="2">
    <location>
        <begin position="7"/>
        <end position="70"/>
    </location>
</feature>
<dbReference type="GeneID" id="29420311"/>